<dbReference type="Proteomes" id="UP000728032">
    <property type="component" value="Unassembled WGS sequence"/>
</dbReference>
<dbReference type="SMART" id="SM00521">
    <property type="entry name" value="CBF"/>
    <property type="match status" value="1"/>
</dbReference>
<sequence length="314" mass="33679">MDQFQSAATTSSADGIQTGQTIQVTSGGQTSVTQAQQQVIQVSPQGSIMGGQQLMVQTLPQGQTIQLQGQAGQQIQQIQFMPGQQFIIQQPQNGQILQTADGQTIVCQPLTVDGSNFVQTAQGVIQLPANSLINNATAQAVQQAAQHVAQQSPASAGGQSTGTAITLPNAAALGAQNIVMVVPGAGGLQTVQRIPLPGAAEFLEEEPLYVNAKQYHRILKRRQARAKLEADGRIPKERRKYLHESRHKHAMNRVRGEGGRFHSGSSRGHRDHLMNIVADDGLTNASMNDSQTNTDHENSHNSLSAHHNLLEVSY</sequence>
<comment type="similarity">
    <text evidence="7">Belongs to the NFYA/HAP2 subunit family.</text>
</comment>
<evidence type="ECO:0000256" key="2">
    <source>
        <dbReference type="ARBA" id="ARBA00023015"/>
    </source>
</evidence>
<dbReference type="AlphaFoldDB" id="A0A7R9MMY1"/>
<keyword evidence="2 7" id="KW-0805">Transcription regulation</keyword>
<keyword evidence="6 7" id="KW-0539">Nucleus</keyword>
<dbReference type="InterPro" id="IPR001289">
    <property type="entry name" value="NFYA"/>
</dbReference>
<evidence type="ECO:0000256" key="6">
    <source>
        <dbReference type="ARBA" id="ARBA00023242"/>
    </source>
</evidence>
<accession>A0A7R9MMY1</accession>
<organism evidence="9">
    <name type="scientific">Oppiella nova</name>
    <dbReference type="NCBI Taxonomy" id="334625"/>
    <lineage>
        <taxon>Eukaryota</taxon>
        <taxon>Metazoa</taxon>
        <taxon>Ecdysozoa</taxon>
        <taxon>Arthropoda</taxon>
        <taxon>Chelicerata</taxon>
        <taxon>Arachnida</taxon>
        <taxon>Acari</taxon>
        <taxon>Acariformes</taxon>
        <taxon>Sarcoptiformes</taxon>
        <taxon>Oribatida</taxon>
        <taxon>Brachypylina</taxon>
        <taxon>Oppioidea</taxon>
        <taxon>Oppiidae</taxon>
        <taxon>Oppiella</taxon>
    </lineage>
</organism>
<protein>
    <recommendedName>
        <fullName evidence="7">Nuclear transcription factor Y subunit</fullName>
    </recommendedName>
</protein>
<comment type="subcellular location">
    <subcellularLocation>
        <location evidence="1 7">Nucleus</location>
    </subcellularLocation>
</comment>
<evidence type="ECO:0000313" key="10">
    <source>
        <dbReference type="Proteomes" id="UP000728032"/>
    </source>
</evidence>
<dbReference type="Pfam" id="PF02045">
    <property type="entry name" value="CBFB_NFYA"/>
    <property type="match status" value="1"/>
</dbReference>
<dbReference type="GO" id="GO:0016602">
    <property type="term" value="C:CCAAT-binding factor complex"/>
    <property type="evidence" value="ECO:0007669"/>
    <property type="project" value="InterPro"/>
</dbReference>
<name>A0A7R9MMY1_9ACAR</name>
<keyword evidence="5 7" id="KW-0804">Transcription</keyword>
<dbReference type="PANTHER" id="PTHR12632">
    <property type="entry name" value="TRANSCRIPTION FACTOR NF-Y ALPHA-RELATED"/>
    <property type="match status" value="1"/>
</dbReference>
<dbReference type="InterPro" id="IPR018362">
    <property type="entry name" value="CCAAT-binding_factor_CS"/>
</dbReference>
<keyword evidence="10" id="KW-1185">Reference proteome</keyword>
<dbReference type="GO" id="GO:0003677">
    <property type="term" value="F:DNA binding"/>
    <property type="evidence" value="ECO:0007669"/>
    <property type="project" value="UniProtKB-KW"/>
</dbReference>
<dbReference type="EMBL" id="OC945244">
    <property type="protein sequence ID" value="CAD7663024.1"/>
    <property type="molecule type" value="Genomic_DNA"/>
</dbReference>
<keyword evidence="3 7" id="KW-0238">DNA-binding</keyword>
<evidence type="ECO:0000256" key="1">
    <source>
        <dbReference type="ARBA" id="ARBA00004123"/>
    </source>
</evidence>
<dbReference type="PROSITE" id="PS00686">
    <property type="entry name" value="NFYA_HAP2_1"/>
    <property type="match status" value="1"/>
</dbReference>
<comment type="subunit">
    <text evidence="7">Heterotrimer.</text>
</comment>
<dbReference type="GO" id="GO:0003700">
    <property type="term" value="F:DNA-binding transcription factor activity"/>
    <property type="evidence" value="ECO:0007669"/>
    <property type="project" value="UniProtKB-UniRule"/>
</dbReference>
<evidence type="ECO:0000256" key="5">
    <source>
        <dbReference type="ARBA" id="ARBA00023163"/>
    </source>
</evidence>
<gene>
    <name evidence="9" type="ORF">ONB1V03_LOCUS19584</name>
</gene>
<feature type="compositionally biased region" description="Polar residues" evidence="8">
    <location>
        <begin position="283"/>
        <end position="293"/>
    </location>
</feature>
<feature type="region of interest" description="Disordered" evidence="8">
    <location>
        <begin position="283"/>
        <end position="314"/>
    </location>
</feature>
<dbReference type="EMBL" id="CAJPVJ010030419">
    <property type="protein sequence ID" value="CAG2180161.1"/>
    <property type="molecule type" value="Genomic_DNA"/>
</dbReference>
<evidence type="ECO:0000256" key="4">
    <source>
        <dbReference type="ARBA" id="ARBA00023159"/>
    </source>
</evidence>
<evidence type="ECO:0000313" key="9">
    <source>
        <dbReference type="EMBL" id="CAD7663024.1"/>
    </source>
</evidence>
<dbReference type="PROSITE" id="PS51152">
    <property type="entry name" value="NFYA_HAP2_2"/>
    <property type="match status" value="1"/>
</dbReference>
<dbReference type="Gene3D" id="6.10.250.2430">
    <property type="match status" value="1"/>
</dbReference>
<evidence type="ECO:0000256" key="7">
    <source>
        <dbReference type="RuleBase" id="RU367155"/>
    </source>
</evidence>
<keyword evidence="4" id="KW-0010">Activator</keyword>
<comment type="function">
    <text evidence="7">Component of the sequence-specific heterotrimeric transcription factor (NF-Y) which specifically recognizes a 5'-CCAAT-3' box motif found in the promoters of its target genes.</text>
</comment>
<evidence type="ECO:0000256" key="8">
    <source>
        <dbReference type="SAM" id="MobiDB-lite"/>
    </source>
</evidence>
<evidence type="ECO:0000256" key="3">
    <source>
        <dbReference type="ARBA" id="ARBA00023125"/>
    </source>
</evidence>
<proteinExistence type="inferred from homology"/>
<feature type="non-terminal residue" evidence="9">
    <location>
        <position position="314"/>
    </location>
</feature>
<dbReference type="OrthoDB" id="1097733at2759"/>
<dbReference type="PRINTS" id="PR00616">
    <property type="entry name" value="CCAATSUBUNTB"/>
</dbReference>
<reference evidence="9" key="1">
    <citation type="submission" date="2020-11" db="EMBL/GenBank/DDBJ databases">
        <authorList>
            <person name="Tran Van P."/>
        </authorList>
    </citation>
    <scope>NUCLEOTIDE SEQUENCE</scope>
</reference>